<keyword evidence="5 8" id="KW-0812">Transmembrane</keyword>
<dbReference type="OrthoDB" id="9782004at2"/>
<accession>A0A223ARS7</accession>
<dbReference type="GO" id="GO:0055085">
    <property type="term" value="P:transmembrane transport"/>
    <property type="evidence" value="ECO:0007669"/>
    <property type="project" value="InterPro"/>
</dbReference>
<dbReference type="Gene3D" id="1.10.3720.10">
    <property type="entry name" value="MetI-like"/>
    <property type="match status" value="1"/>
</dbReference>
<evidence type="ECO:0000259" key="9">
    <source>
        <dbReference type="PROSITE" id="PS50928"/>
    </source>
</evidence>
<dbReference type="AlphaFoldDB" id="A0A223ARS7"/>
<feature type="transmembrane region" description="Helical" evidence="8">
    <location>
        <begin position="175"/>
        <end position="196"/>
    </location>
</feature>
<evidence type="ECO:0000256" key="6">
    <source>
        <dbReference type="ARBA" id="ARBA00022989"/>
    </source>
</evidence>
<gene>
    <name evidence="10" type="ORF">AXF17_03875</name>
</gene>
<evidence type="ECO:0000256" key="4">
    <source>
        <dbReference type="ARBA" id="ARBA00022475"/>
    </source>
</evidence>
<keyword evidence="10" id="KW-0032">Aminotransferase</keyword>
<name>A0A223ARS7_9FIRM</name>
<feature type="transmembrane region" description="Helical" evidence="8">
    <location>
        <begin position="127"/>
        <end position="144"/>
    </location>
</feature>
<sequence>MKKFFGNMYLIIIMLFLYLPILTLIFLSFNESRSMSVFTRFSLKWYQEMFHSRLILGAIVNTFSIAILASLIATFIGTLAVLGIESLRPGAQQTLLAVNNIPMLNADIVTGISLMLSFLLFGVSLGYMTILFSHVTFCIPYVILSVRPRLNKRTDTLFEAAMDLGASRSYAFRKVVLPELMPGILAGALLSFTMSVDDFVVTHFTRGAGINTISTLIYSEVKIGIRPSLYALSTIIFLIALIALLIVNVNRDKEQKRA</sequence>
<evidence type="ECO:0000256" key="2">
    <source>
        <dbReference type="ARBA" id="ARBA00007069"/>
    </source>
</evidence>
<evidence type="ECO:0000313" key="10">
    <source>
        <dbReference type="EMBL" id="ASS37673.1"/>
    </source>
</evidence>
<comment type="similarity">
    <text evidence="2">Belongs to the binding-protein-dependent transport system permease family. CysTW subfamily.</text>
</comment>
<keyword evidence="11" id="KW-1185">Reference proteome</keyword>
<organism evidence="10 11">
    <name type="scientific">Mogibacterium pumilum</name>
    <dbReference type="NCBI Taxonomy" id="86332"/>
    <lineage>
        <taxon>Bacteria</taxon>
        <taxon>Bacillati</taxon>
        <taxon>Bacillota</taxon>
        <taxon>Clostridia</taxon>
        <taxon>Peptostreptococcales</taxon>
        <taxon>Anaerovoracaceae</taxon>
        <taxon>Mogibacterium</taxon>
    </lineage>
</organism>
<dbReference type="PANTHER" id="PTHR43848">
    <property type="entry name" value="PUTRESCINE TRANSPORT SYSTEM PERMEASE PROTEIN POTI"/>
    <property type="match status" value="1"/>
</dbReference>
<feature type="transmembrane region" description="Helical" evidence="8">
    <location>
        <begin position="229"/>
        <end position="249"/>
    </location>
</feature>
<evidence type="ECO:0000256" key="3">
    <source>
        <dbReference type="ARBA" id="ARBA00022448"/>
    </source>
</evidence>
<feature type="transmembrane region" description="Helical" evidence="8">
    <location>
        <begin position="103"/>
        <end position="121"/>
    </location>
</feature>
<dbReference type="GO" id="GO:0008483">
    <property type="term" value="F:transaminase activity"/>
    <property type="evidence" value="ECO:0007669"/>
    <property type="project" value="UniProtKB-KW"/>
</dbReference>
<feature type="domain" description="ABC transmembrane type-1" evidence="9">
    <location>
        <begin position="59"/>
        <end position="247"/>
    </location>
</feature>
<feature type="transmembrane region" description="Helical" evidence="8">
    <location>
        <begin position="54"/>
        <end position="82"/>
    </location>
</feature>
<evidence type="ECO:0000256" key="8">
    <source>
        <dbReference type="SAM" id="Phobius"/>
    </source>
</evidence>
<dbReference type="RefSeq" id="WP_157682557.1">
    <property type="nucleotide sequence ID" value="NZ_CP016199.1"/>
</dbReference>
<dbReference type="GO" id="GO:0005886">
    <property type="term" value="C:plasma membrane"/>
    <property type="evidence" value="ECO:0007669"/>
    <property type="project" value="UniProtKB-SubCell"/>
</dbReference>
<feature type="transmembrane region" description="Helical" evidence="8">
    <location>
        <begin position="7"/>
        <end position="29"/>
    </location>
</feature>
<dbReference type="InterPro" id="IPR051789">
    <property type="entry name" value="Bact_Polyamine_Transport"/>
</dbReference>
<dbReference type="Proteomes" id="UP000214689">
    <property type="component" value="Chromosome"/>
</dbReference>
<dbReference type="PROSITE" id="PS50928">
    <property type="entry name" value="ABC_TM1"/>
    <property type="match status" value="1"/>
</dbReference>
<reference evidence="11" key="1">
    <citation type="submission" date="2016-05" db="EMBL/GenBank/DDBJ databases">
        <authorList>
            <person name="Holder M.E."/>
            <person name="Ajami N.J."/>
            <person name="Petrosino J.F."/>
        </authorList>
    </citation>
    <scope>NUCLEOTIDE SEQUENCE [LARGE SCALE GENOMIC DNA]</scope>
    <source>
        <strain evidence="11">ATCC 700696</strain>
    </source>
</reference>
<dbReference type="CDD" id="cd06261">
    <property type="entry name" value="TM_PBP2"/>
    <property type="match status" value="1"/>
</dbReference>
<evidence type="ECO:0000256" key="7">
    <source>
        <dbReference type="ARBA" id="ARBA00023136"/>
    </source>
</evidence>
<proteinExistence type="inferred from homology"/>
<keyword evidence="6 8" id="KW-1133">Transmembrane helix</keyword>
<protein>
    <submittedName>
        <fullName evidence="10">Putrescine aminotransferase</fullName>
    </submittedName>
</protein>
<evidence type="ECO:0000256" key="5">
    <source>
        <dbReference type="ARBA" id="ARBA00022692"/>
    </source>
</evidence>
<dbReference type="InterPro" id="IPR035906">
    <property type="entry name" value="MetI-like_sf"/>
</dbReference>
<comment type="subcellular location">
    <subcellularLocation>
        <location evidence="1">Cell membrane</location>
        <topology evidence="1">Multi-pass membrane protein</topology>
    </subcellularLocation>
</comment>
<keyword evidence="10" id="KW-0808">Transferase</keyword>
<dbReference type="EMBL" id="CP016199">
    <property type="protein sequence ID" value="ASS37673.1"/>
    <property type="molecule type" value="Genomic_DNA"/>
</dbReference>
<dbReference type="InterPro" id="IPR000515">
    <property type="entry name" value="MetI-like"/>
</dbReference>
<evidence type="ECO:0000313" key="11">
    <source>
        <dbReference type="Proteomes" id="UP000214689"/>
    </source>
</evidence>
<keyword evidence="4" id="KW-1003">Cell membrane</keyword>
<dbReference type="SUPFAM" id="SSF161098">
    <property type="entry name" value="MetI-like"/>
    <property type="match status" value="1"/>
</dbReference>
<keyword evidence="3" id="KW-0813">Transport</keyword>
<keyword evidence="7 8" id="KW-0472">Membrane</keyword>
<dbReference type="PANTHER" id="PTHR43848:SF2">
    <property type="entry name" value="PUTRESCINE TRANSPORT SYSTEM PERMEASE PROTEIN POTI"/>
    <property type="match status" value="1"/>
</dbReference>
<evidence type="ECO:0000256" key="1">
    <source>
        <dbReference type="ARBA" id="ARBA00004651"/>
    </source>
</evidence>